<dbReference type="InterPro" id="IPR013517">
    <property type="entry name" value="FG-GAP"/>
</dbReference>
<dbReference type="Gene3D" id="2.130.10.130">
    <property type="entry name" value="Integrin alpha, N-terminal"/>
    <property type="match status" value="6"/>
</dbReference>
<proteinExistence type="predicted"/>
<dbReference type="InterPro" id="IPR028994">
    <property type="entry name" value="Integrin_alpha_N"/>
</dbReference>
<organism evidence="2">
    <name type="scientific">hydrothermal vent metagenome</name>
    <dbReference type="NCBI Taxonomy" id="652676"/>
    <lineage>
        <taxon>unclassified sequences</taxon>
        <taxon>metagenomes</taxon>
        <taxon>ecological metagenomes</taxon>
    </lineage>
</organism>
<evidence type="ECO:0008006" key="3">
    <source>
        <dbReference type="Google" id="ProtNLM"/>
    </source>
</evidence>
<sequence>MLKNIGMKIINSLLLLIFSITIMNAQSVWREESFDDFIDGSFDDGGANMYVSHNGKIQAINRWDVNNDSAVDILCVNSHSLVEMLDMSIYWGNGKDFSISNHSYIPANGPMWVTADDLNNDGDMDLVVPNYSNGTWTDMDSFIYYGGLGKSDTVKNGEWGFYPFKKRVSLKSSAAQSAVVEDFNKDGYKDIAFAFSNGFWEYRDKDKTGSSYSRIYWGGKDGYSNENFNNIATNGATDVASADLNNDGWNDLVFANGNGKTSYVYFGGENGFSKKNMLELPTNKASAVTVSDIDNNKSPDLIFACENGNSSFVYINQNGFFSEAQRISLETFNAKDAVAADFNKDGFMDIFFTNYQFSLTGNPNLANRLINSYLYFGSEKGFSKKNRQSIQTIGAWGANAADLNNDGWVDLLVCNFQEQYSYEVPSFIYWNGPEGFKQTKRTPLYEHGAQGNSIADFNNDGFLDILICSMMGNSRGGYDPSYLYYGQKDGSFDTEDRDNLLGREAYEQAFADLDDDGDVDVLMVNRGETTRLANEVWIYWNENNKFSTWNISGLPSYNGLGVQVADLDRNGYLDVIVSNGPPKNIPNKSLEGSYIYWGSKNGWAVTERTELPTKLTRSATVCDIDKDGFQDLIFGNQYKKELAIILYGNGTRNFGKRILWLPKSEGTGMAGVADLNKDGLLDIAFAHNKHVLIYYGRSDKNFDGPIVLPIQAKTMTIGDVNNDGWLDLVCPYYKGNGRRTWYSSVLLGSDKGYSVENSLKFPTNGGTGSLICDFNRDGYMDVFFYCHRKDGSYDKIKDYGDHHTNSLLYWGSKDGFSDKNVQKLPSVGAHYDMGVDIGNIYNRENEFSYISSPYLSDELNTVSIDWDAEVPADTDLKFQIRTADSEASLKKATWNGPKGAGTYFTKTDNSITNLSGRWIQYRVIFNMGNGADTPILNKVEIKLNN</sequence>
<evidence type="ECO:0000256" key="1">
    <source>
        <dbReference type="ARBA" id="ARBA00022729"/>
    </source>
</evidence>
<keyword evidence="1" id="KW-0732">Signal</keyword>
<dbReference type="SUPFAM" id="SSF69318">
    <property type="entry name" value="Integrin alpha N-terminal domain"/>
    <property type="match status" value="4"/>
</dbReference>
<name>A0A3B1C2Q2_9ZZZZ</name>
<dbReference type="PANTHER" id="PTHR44103:SF1">
    <property type="entry name" value="PROPROTEIN CONVERTASE P"/>
    <property type="match status" value="1"/>
</dbReference>
<accession>A0A3B1C2Q2</accession>
<dbReference type="PANTHER" id="PTHR44103">
    <property type="entry name" value="PROPROTEIN CONVERTASE P"/>
    <property type="match status" value="1"/>
</dbReference>
<dbReference type="EMBL" id="UOGD01000184">
    <property type="protein sequence ID" value="VAX21021.1"/>
    <property type="molecule type" value="Genomic_DNA"/>
</dbReference>
<gene>
    <name evidence="2" type="ORF">MNBD_IGNAVI01-402</name>
</gene>
<dbReference type="AlphaFoldDB" id="A0A3B1C2Q2"/>
<evidence type="ECO:0000313" key="2">
    <source>
        <dbReference type="EMBL" id="VAX21021.1"/>
    </source>
</evidence>
<reference evidence="2" key="1">
    <citation type="submission" date="2018-06" db="EMBL/GenBank/DDBJ databases">
        <authorList>
            <person name="Zhirakovskaya E."/>
        </authorList>
    </citation>
    <scope>NUCLEOTIDE SEQUENCE</scope>
</reference>
<dbReference type="Pfam" id="PF13517">
    <property type="entry name" value="FG-GAP_3"/>
    <property type="match status" value="5"/>
</dbReference>
<protein>
    <recommendedName>
        <fullName evidence="3">VCBS repeat-containing protein</fullName>
    </recommendedName>
</protein>